<name>A0ABY5TWL8_9BACT</name>
<dbReference type="RefSeq" id="WP_027123474.1">
    <property type="nucleotide sequence ID" value="NZ_CP103423.1"/>
</dbReference>
<sequence>MNFNTVTYTNINKIDSEILASSTTNHNINNHIELEDYINISKILDNSLIYKNFSSLNSTKKPFTRFYDSKFFYTKSASHYYSNKHGGHLLGYWQNYLNSGWYGANINIAKGLEGWTIDFFQLKKTEYIGSKRRKNGLDFDNGNFAKHSSNEVIDVLKNEHKRLQFYFGLEKENDNFIDTQFSLYGSYGINLSDFVFKKLNKKIDEYKLIYSKNGNKIKSFYINNLKVDFNFYIETEKRDSKEFDKLNSRVTDLKVKISFDTRINYENTNFQQVEILNNIKLVKENFNNYFIQNNKIELQTDSGYHNGLYTDKKISSYTSNIEYLERKIADFKRQIANIKYSSEFNLKYSTNFDNRKEKISFFLEYTNRITNKKELIKISNALEIKWIETEIFKSKNIKERLEIIPSKYLNWKNNDSLELVDDEKTRKENDKEISDIYGGHWYYNAPVKVNFKTTLNENEILYINGKKVDVLDQNFFFDLTLNKNENSNSVFKIELVKFDKKSVVEENKTEIFRWHTIIEIKNQNLKLKLKWFAWNPENNKEQEKLITEFLKNDKGEYLLSSDGSKIKNPKFDPLIDKETGTKKQIVWVDFSDNENNLPLGTRFMQDPVDNNNNITENYENNTGFIAEAVVVEKGINLQINDSYPIKKYKIIENNDFFRIFNSNPDSNEHNNISEIKVSENENNYFSTSGLWLFSSKTEKGLNNYKLVLIGNNVSNKKFTSIFVNKKVTNFFDSSQGKHLKKFLIDKYKLNNKEINALTYETILKYWTEYVSETLWNHAKHNENKILINPLIQEELLKKFSYQIEREKFSENVDNYNNFISEFKNKDKVNWNIELSEEDKNIIKISFFISNNFNSIDYELSQEIFYFKVSWKNNKTQEDEISNNENFFEIIPKLNKKEINDSFKKNSDFFPTNEWYDFENKEKVVVNINKNSDKLFFNFEILENFKDSFFIREENKFIEMSIQTNNNFLNENKLLFFDFKSEEIYLNNLKNKSEIEENILSFLRDNISLNYTFEKDYYIENFEEKIEEILENGTSNNKSPVLIKIINANSNENKLLKVFNFLNVSENNRKEIDLSKIKIDDLVLEDSDNQIEIAEEIKKIINKEVRKINLVFDQDLEIQFFNEKLIVLIHNKNKFIKFKILGKYSNIKNYFILNVKINSQQENKILDLSNFKIDTIRTNSDNFFELKNTIIENIRKYFAEFLLEYKKDFIIEEIDSKEKIRELVLSKGENTANFRLIAKNTKRVSGHINFYVLNYLSENSFLKSDDIFLENKNSLKQKNKHNYQWLFTPIAFSSFFIVILITKIYRKFFKYKK</sequence>
<evidence type="ECO:0000313" key="2">
    <source>
        <dbReference type="EMBL" id="UWD33921.1"/>
    </source>
</evidence>
<dbReference type="Proteomes" id="UP001058364">
    <property type="component" value="Chromosome"/>
</dbReference>
<organism evidence="2 3">
    <name type="scientific">Mesomycoplasma molare</name>
    <dbReference type="NCBI Taxonomy" id="171288"/>
    <lineage>
        <taxon>Bacteria</taxon>
        <taxon>Bacillati</taxon>
        <taxon>Mycoplasmatota</taxon>
        <taxon>Mycoplasmoidales</taxon>
        <taxon>Metamycoplasmataceae</taxon>
        <taxon>Mesomycoplasma</taxon>
    </lineage>
</organism>
<evidence type="ECO:0000256" key="1">
    <source>
        <dbReference type="SAM" id="Phobius"/>
    </source>
</evidence>
<keyword evidence="1" id="KW-0812">Transmembrane</keyword>
<keyword evidence="1" id="KW-1133">Transmembrane helix</keyword>
<proteinExistence type="predicted"/>
<keyword evidence="3" id="KW-1185">Reference proteome</keyword>
<feature type="transmembrane region" description="Helical" evidence="1">
    <location>
        <begin position="1282"/>
        <end position="1304"/>
    </location>
</feature>
<evidence type="ECO:0000313" key="3">
    <source>
        <dbReference type="Proteomes" id="UP001058364"/>
    </source>
</evidence>
<dbReference type="NCBIfam" id="NF045892">
    <property type="entry name" value="ICE_Mbov_0399"/>
    <property type="match status" value="1"/>
</dbReference>
<gene>
    <name evidence="2" type="ORF">NX772_02305</name>
</gene>
<accession>A0ABY5TWL8</accession>
<dbReference type="EMBL" id="CP103423">
    <property type="protein sequence ID" value="UWD33921.1"/>
    <property type="molecule type" value="Genomic_DNA"/>
</dbReference>
<evidence type="ECO:0008006" key="4">
    <source>
        <dbReference type="Google" id="ProtNLM"/>
    </source>
</evidence>
<keyword evidence="1" id="KW-0472">Membrane</keyword>
<protein>
    <recommendedName>
        <fullName evidence="4">ICEF-II</fullName>
    </recommendedName>
</protein>
<reference evidence="2" key="1">
    <citation type="submission" date="2022-08" db="EMBL/GenBank/DDBJ databases">
        <title>Complete genome sequence of Mycoplasma molare type strain H 542.</title>
        <authorList>
            <person name="Spergser J."/>
        </authorList>
    </citation>
    <scope>NUCLEOTIDE SEQUENCE</scope>
    <source>
        <strain evidence="2">H 542</strain>
    </source>
</reference>